<reference evidence="2" key="1">
    <citation type="submission" date="2020-10" db="EMBL/GenBank/DDBJ databases">
        <title>Taxonomic study of unclassified bacteria belonging to the class Ktedonobacteria.</title>
        <authorList>
            <person name="Yabe S."/>
            <person name="Wang C.M."/>
            <person name="Zheng Y."/>
            <person name="Sakai Y."/>
            <person name="Cavaletti L."/>
            <person name="Monciardini P."/>
            <person name="Donadio S."/>
        </authorList>
    </citation>
    <scope>NUCLEOTIDE SEQUENCE</scope>
    <source>
        <strain evidence="2">SOSP1-1</strain>
    </source>
</reference>
<dbReference type="PANTHER" id="PTHR33258:SF1">
    <property type="entry name" value="TRANSPOSASE INSL FOR INSERTION SEQUENCE ELEMENT IS186A-RELATED"/>
    <property type="match status" value="1"/>
</dbReference>
<dbReference type="GO" id="GO:0003677">
    <property type="term" value="F:DNA binding"/>
    <property type="evidence" value="ECO:0007669"/>
    <property type="project" value="InterPro"/>
</dbReference>
<dbReference type="PANTHER" id="PTHR33258">
    <property type="entry name" value="TRANSPOSASE INSL FOR INSERTION SEQUENCE ELEMENT IS186A-RELATED"/>
    <property type="match status" value="1"/>
</dbReference>
<name>A0A8J3MZ32_9CHLR</name>
<evidence type="ECO:0000313" key="3">
    <source>
        <dbReference type="Proteomes" id="UP000612362"/>
    </source>
</evidence>
<organism evidence="2 3">
    <name type="scientific">Ktedonospora formicarum</name>
    <dbReference type="NCBI Taxonomy" id="2778364"/>
    <lineage>
        <taxon>Bacteria</taxon>
        <taxon>Bacillati</taxon>
        <taxon>Chloroflexota</taxon>
        <taxon>Ktedonobacteria</taxon>
        <taxon>Ktedonobacterales</taxon>
        <taxon>Ktedonobacteraceae</taxon>
        <taxon>Ktedonospora</taxon>
    </lineage>
</organism>
<evidence type="ECO:0000259" key="1">
    <source>
        <dbReference type="Pfam" id="PF01609"/>
    </source>
</evidence>
<protein>
    <recommendedName>
        <fullName evidence="1">Transposase IS4-like domain-containing protein</fullName>
    </recommendedName>
</protein>
<proteinExistence type="predicted"/>
<gene>
    <name evidence="2" type="ORF">KSX_85230</name>
</gene>
<dbReference type="Gene3D" id="3.90.350.10">
    <property type="entry name" value="Transposase Inhibitor Protein From Tn5, Chain A, domain 1"/>
    <property type="match status" value="1"/>
</dbReference>
<dbReference type="Proteomes" id="UP000612362">
    <property type="component" value="Unassembled WGS sequence"/>
</dbReference>
<dbReference type="GO" id="GO:0004803">
    <property type="term" value="F:transposase activity"/>
    <property type="evidence" value="ECO:0007669"/>
    <property type="project" value="InterPro"/>
</dbReference>
<dbReference type="EMBL" id="BNJF01000008">
    <property type="protein sequence ID" value="GHO50360.1"/>
    <property type="molecule type" value="Genomic_DNA"/>
</dbReference>
<keyword evidence="3" id="KW-1185">Reference proteome</keyword>
<sequence>MAAWGREVLHVFDRGFAGEPWLEECRQAGIRFVMRWPKDYHLRDGQYRERSAWKIAQGKRSWGKRALWESHRQQWSQGGVVALPVTHPHVGGQFWLVVSRPGKGRLPWYLLTNEPIETEDDAWSIVFAYARRWRIEMAWRFTKSELGFESPRLWAWEPRIKLLMIASLAFAFLLSLLEVSSQGLRQDLLDQWCHRTGKRHLLAQMPLYRLREALSFLWLVIPPSIPPFQNSG</sequence>
<dbReference type="SUPFAM" id="SSF53098">
    <property type="entry name" value="Ribonuclease H-like"/>
    <property type="match status" value="1"/>
</dbReference>
<dbReference type="InterPro" id="IPR012337">
    <property type="entry name" value="RNaseH-like_sf"/>
</dbReference>
<dbReference type="InterPro" id="IPR002559">
    <property type="entry name" value="Transposase_11"/>
</dbReference>
<dbReference type="Pfam" id="PF01609">
    <property type="entry name" value="DDE_Tnp_1"/>
    <property type="match status" value="1"/>
</dbReference>
<evidence type="ECO:0000313" key="2">
    <source>
        <dbReference type="EMBL" id="GHO50360.1"/>
    </source>
</evidence>
<dbReference type="AlphaFoldDB" id="A0A8J3MZ32"/>
<comment type="caution">
    <text evidence="2">The sequence shown here is derived from an EMBL/GenBank/DDBJ whole genome shotgun (WGS) entry which is preliminary data.</text>
</comment>
<dbReference type="GO" id="GO:0006313">
    <property type="term" value="P:DNA transposition"/>
    <property type="evidence" value="ECO:0007669"/>
    <property type="project" value="InterPro"/>
</dbReference>
<feature type="domain" description="Transposase IS4-like" evidence="1">
    <location>
        <begin position="9"/>
        <end position="153"/>
    </location>
</feature>
<accession>A0A8J3MZ32</accession>